<dbReference type="PANTHER" id="PTHR43720">
    <property type="entry name" value="2-AMINOMUCONIC SEMIALDEHYDE DEHYDROGENASE"/>
    <property type="match status" value="1"/>
</dbReference>
<dbReference type="Gene3D" id="3.40.309.10">
    <property type="entry name" value="Aldehyde Dehydrogenase, Chain A, domain 2"/>
    <property type="match status" value="1"/>
</dbReference>
<dbReference type="Gene3D" id="3.40.605.10">
    <property type="entry name" value="Aldehyde Dehydrogenase, Chain A, domain 1"/>
    <property type="match status" value="1"/>
</dbReference>
<evidence type="ECO:0000256" key="1">
    <source>
        <dbReference type="ARBA" id="ARBA00009986"/>
    </source>
</evidence>
<accession>A0A8J7IA61</accession>
<comment type="similarity">
    <text evidence="1">Belongs to the aldehyde dehydrogenase family.</text>
</comment>
<keyword evidence="6" id="KW-1185">Reference proteome</keyword>
<sequence length="469" mass="51173">MMIPAITGRRKGYTSVETKKLVGFEGSLVGEATITPPLLINTAARRQVEALKSCSIRQLLDIFHRAGKLFCEGQPDGLAPEDYVRSASLTSGLPISIVRRRTLGFFPQIFQDMEKFLLIQSPGGLDVFDTHLYQVQEILVGLVPRGNNVGFIMPGNHPSTNYMWLSALAMKMPLILRPSYDDVFTPYRLLMSLLEAGLPEESVAFVPGTHELVDTIAQAASLSVIFGGQQLQERYAKDCNIKVYGPGRSKVVVPANADFDRSVDTICRLIMDDGGRGCINCSAVIVEGNAEKLAAAVSEKLKQVPVLYPLEEGAKLGALASIASAEPYSALIDARLHDGAKEWTDGKTNRVAQIDRVAIMLPTVVEVPDFQHPLFGVELPFPFAVFTSVGSRQEAIQAARNSLAVVVSGEDKELAQELLLEPDIDKVFMGGALSTEFDPREPHEGFLLDFLFQKKAFQAGKAASYQTTI</sequence>
<keyword evidence="3" id="KW-0520">NAD</keyword>
<dbReference type="GO" id="GO:0016620">
    <property type="term" value="F:oxidoreductase activity, acting on the aldehyde or oxo group of donors, NAD or NADP as acceptor"/>
    <property type="evidence" value="ECO:0007669"/>
    <property type="project" value="InterPro"/>
</dbReference>
<organism evidence="5 6">
    <name type="scientific">Dendronalium phyllosphericum CENA369</name>
    <dbReference type="NCBI Taxonomy" id="1725256"/>
    <lineage>
        <taxon>Bacteria</taxon>
        <taxon>Bacillati</taxon>
        <taxon>Cyanobacteriota</taxon>
        <taxon>Cyanophyceae</taxon>
        <taxon>Nostocales</taxon>
        <taxon>Nostocaceae</taxon>
        <taxon>Dendronalium</taxon>
        <taxon>Dendronalium phyllosphericum</taxon>
    </lineage>
</organism>
<dbReference type="RefSeq" id="WP_214436112.1">
    <property type="nucleotide sequence ID" value="NZ_CAWPUQ010000216.1"/>
</dbReference>
<evidence type="ECO:0000313" key="5">
    <source>
        <dbReference type="EMBL" id="MBH8577420.1"/>
    </source>
</evidence>
<reference evidence="5 6" key="1">
    <citation type="journal article" date="2021" name="Int. J. Syst. Evol. Microbiol.">
        <title>Amazonocrinis nigriterrae gen. nov., sp. nov., Atlanticothrix silvestris gen. nov., sp. nov. and Dendronalium phyllosphericum gen. nov., sp. nov., nostocacean cyanobacteria from Brazilian environments.</title>
        <authorList>
            <person name="Alvarenga D.O."/>
            <person name="Andreote A.P.D."/>
            <person name="Branco L.H.Z."/>
            <person name="Delbaje E."/>
            <person name="Cruz R.B."/>
            <person name="Varani A.M."/>
            <person name="Fiore M.F."/>
        </authorList>
    </citation>
    <scope>NUCLEOTIDE SEQUENCE [LARGE SCALE GENOMIC DNA]</scope>
    <source>
        <strain evidence="5 6">CENA369</strain>
    </source>
</reference>
<feature type="domain" description="Aldehyde dehydrogenase" evidence="4">
    <location>
        <begin position="140"/>
        <end position="403"/>
    </location>
</feature>
<name>A0A8J7IA61_9NOST</name>
<dbReference type="InterPro" id="IPR016163">
    <property type="entry name" value="Ald_DH_C"/>
</dbReference>
<comment type="caution">
    <text evidence="5">The sequence shown here is derived from an EMBL/GenBank/DDBJ whole genome shotgun (WGS) entry which is preliminary data.</text>
</comment>
<dbReference type="InterPro" id="IPR016161">
    <property type="entry name" value="Ald_DH/histidinol_DH"/>
</dbReference>
<dbReference type="EMBL" id="JAECZA010000282">
    <property type="protein sequence ID" value="MBH8577420.1"/>
    <property type="molecule type" value="Genomic_DNA"/>
</dbReference>
<evidence type="ECO:0000313" key="6">
    <source>
        <dbReference type="Proteomes" id="UP000662314"/>
    </source>
</evidence>
<dbReference type="Pfam" id="PF00171">
    <property type="entry name" value="Aldedh"/>
    <property type="match status" value="1"/>
</dbReference>
<evidence type="ECO:0000256" key="2">
    <source>
        <dbReference type="ARBA" id="ARBA00023002"/>
    </source>
</evidence>
<dbReference type="PANTHER" id="PTHR43720:SF2">
    <property type="entry name" value="2-AMINOMUCONIC SEMIALDEHYDE DEHYDROGENASE"/>
    <property type="match status" value="1"/>
</dbReference>
<proteinExistence type="inferred from homology"/>
<protein>
    <submittedName>
        <fullName evidence="5">Aldehyde dehydrogenase family protein</fullName>
    </submittedName>
</protein>
<dbReference type="InterPro" id="IPR015590">
    <property type="entry name" value="Aldehyde_DH_dom"/>
</dbReference>
<evidence type="ECO:0000256" key="3">
    <source>
        <dbReference type="ARBA" id="ARBA00023027"/>
    </source>
</evidence>
<keyword evidence="2" id="KW-0560">Oxidoreductase</keyword>
<gene>
    <name evidence="5" type="ORF">I8752_31515</name>
</gene>
<dbReference type="SUPFAM" id="SSF53720">
    <property type="entry name" value="ALDH-like"/>
    <property type="match status" value="1"/>
</dbReference>
<dbReference type="Proteomes" id="UP000662314">
    <property type="component" value="Unassembled WGS sequence"/>
</dbReference>
<dbReference type="AlphaFoldDB" id="A0A8J7IA61"/>
<evidence type="ECO:0000259" key="4">
    <source>
        <dbReference type="Pfam" id="PF00171"/>
    </source>
</evidence>
<dbReference type="InterPro" id="IPR016162">
    <property type="entry name" value="Ald_DH_N"/>
</dbReference>